<keyword evidence="2" id="KW-1185">Reference proteome</keyword>
<proteinExistence type="predicted"/>
<evidence type="ECO:0008006" key="3">
    <source>
        <dbReference type="Google" id="ProtNLM"/>
    </source>
</evidence>
<evidence type="ECO:0000313" key="2">
    <source>
        <dbReference type="Proteomes" id="UP001439008"/>
    </source>
</evidence>
<comment type="caution">
    <text evidence="1">The sequence shown here is derived from an EMBL/GenBank/DDBJ whole genome shotgun (WGS) entry which is preliminary data.</text>
</comment>
<organism evidence="1 2">
    <name type="scientific">Bonamia ostreae</name>
    <dbReference type="NCBI Taxonomy" id="126728"/>
    <lineage>
        <taxon>Eukaryota</taxon>
        <taxon>Sar</taxon>
        <taxon>Rhizaria</taxon>
        <taxon>Endomyxa</taxon>
        <taxon>Ascetosporea</taxon>
        <taxon>Haplosporida</taxon>
        <taxon>Bonamia</taxon>
    </lineage>
</organism>
<dbReference type="Gene3D" id="1.10.510.10">
    <property type="entry name" value="Transferase(Phosphotransferase) domain 1"/>
    <property type="match status" value="1"/>
</dbReference>
<accession>A0ABV2AII9</accession>
<sequence length="173" mass="20412">MGNILHKKGRIPTTLEEENEPIPKMLPTWEKVLDSEKEEFEACKCSFAAKGNERCCKSIKDFRISREICCNEKISVYEVIDTGTKERFAVKIYDKREGEKYQNNEIIILTILRDIEGDFVRCEHLFSTMTHNIIVLELFVSNFFKYMKHRKKMLSLEMASFIMILKMILKMEP</sequence>
<dbReference type="InterPro" id="IPR011009">
    <property type="entry name" value="Kinase-like_dom_sf"/>
</dbReference>
<evidence type="ECO:0000313" key="1">
    <source>
        <dbReference type="EMBL" id="MES1919489.1"/>
    </source>
</evidence>
<gene>
    <name evidence="1" type="ORF">MHBO_001312</name>
</gene>
<dbReference type="Proteomes" id="UP001439008">
    <property type="component" value="Unassembled WGS sequence"/>
</dbReference>
<reference evidence="1 2" key="1">
    <citation type="journal article" date="2024" name="BMC Biol.">
        <title>Comparative genomics of Ascetosporea gives new insight into the evolutionary basis for animal parasitism in Rhizaria.</title>
        <authorList>
            <person name="Hiltunen Thoren M."/>
            <person name="Onut-Brannstrom I."/>
            <person name="Alfjorden A."/>
            <person name="Peckova H."/>
            <person name="Swords F."/>
            <person name="Hooper C."/>
            <person name="Holzer A.S."/>
            <person name="Bass D."/>
            <person name="Burki F."/>
        </authorList>
    </citation>
    <scope>NUCLEOTIDE SEQUENCE [LARGE SCALE GENOMIC DNA]</scope>
    <source>
        <strain evidence="1">20-A016</strain>
    </source>
</reference>
<name>A0ABV2AII9_9EUKA</name>
<dbReference type="SUPFAM" id="SSF56112">
    <property type="entry name" value="Protein kinase-like (PK-like)"/>
    <property type="match status" value="1"/>
</dbReference>
<dbReference type="EMBL" id="JBDODL010000307">
    <property type="protein sequence ID" value="MES1919489.1"/>
    <property type="molecule type" value="Genomic_DNA"/>
</dbReference>
<protein>
    <recommendedName>
        <fullName evidence="3">Protein kinase domain-containing protein</fullName>
    </recommendedName>
</protein>